<keyword evidence="3" id="KW-0802">TPR repeat</keyword>
<reference evidence="5 6" key="1">
    <citation type="submission" date="2016-11" db="EMBL/GenBank/DDBJ databases">
        <authorList>
            <person name="Jaros S."/>
            <person name="Januszkiewicz K."/>
            <person name="Wedrychowicz H."/>
        </authorList>
    </citation>
    <scope>NUCLEOTIDE SEQUENCE [LARGE SCALE GENOMIC DNA]</scope>
    <source>
        <strain evidence="5 6">DSM 14501</strain>
    </source>
</reference>
<evidence type="ECO:0000256" key="3">
    <source>
        <dbReference type="PROSITE-ProRule" id="PRU00339"/>
    </source>
</evidence>
<name>A0A1M6MIS0_9FIRM</name>
<keyword evidence="6" id="KW-1185">Reference proteome</keyword>
<dbReference type="PROSITE" id="PS51375">
    <property type="entry name" value="PPR"/>
    <property type="match status" value="1"/>
</dbReference>
<dbReference type="Proteomes" id="UP000184082">
    <property type="component" value="Unassembled WGS sequence"/>
</dbReference>
<dbReference type="GO" id="GO:0005524">
    <property type="term" value="F:ATP binding"/>
    <property type="evidence" value="ECO:0007669"/>
    <property type="project" value="UniProtKB-KW"/>
</dbReference>
<keyword evidence="1" id="KW-0547">Nucleotide-binding</keyword>
<dbReference type="InterPro" id="IPR002885">
    <property type="entry name" value="PPR_rpt"/>
</dbReference>
<dbReference type="SUPFAM" id="SSF48452">
    <property type="entry name" value="TPR-like"/>
    <property type="match status" value="2"/>
</dbReference>
<gene>
    <name evidence="5" type="ORF">SAMN02745883_00558</name>
</gene>
<dbReference type="STRING" id="1121266.SAMN02745883_00558"/>
<evidence type="ECO:0000256" key="1">
    <source>
        <dbReference type="ARBA" id="ARBA00022741"/>
    </source>
</evidence>
<dbReference type="RefSeq" id="WP_072965861.1">
    <property type="nucleotide sequence ID" value="NZ_FRAJ01000004.1"/>
</dbReference>
<dbReference type="SMART" id="SM00028">
    <property type="entry name" value="TPR"/>
    <property type="match status" value="4"/>
</dbReference>
<dbReference type="GO" id="GO:0005737">
    <property type="term" value="C:cytoplasm"/>
    <property type="evidence" value="ECO:0007669"/>
    <property type="project" value="TreeGrafter"/>
</dbReference>
<evidence type="ECO:0000313" key="5">
    <source>
        <dbReference type="EMBL" id="SHJ83173.1"/>
    </source>
</evidence>
<dbReference type="SUPFAM" id="SSF52540">
    <property type="entry name" value="P-loop containing nucleoside triphosphate hydrolases"/>
    <property type="match status" value="1"/>
</dbReference>
<dbReference type="Pfam" id="PF03704">
    <property type="entry name" value="BTAD"/>
    <property type="match status" value="1"/>
</dbReference>
<evidence type="ECO:0000259" key="4">
    <source>
        <dbReference type="SMART" id="SM01043"/>
    </source>
</evidence>
<dbReference type="PANTHER" id="PTHR16305">
    <property type="entry name" value="TESTICULAR SOLUBLE ADENYLYL CYCLASE"/>
    <property type="match status" value="1"/>
</dbReference>
<dbReference type="SMART" id="SM01043">
    <property type="entry name" value="BTAD"/>
    <property type="match status" value="1"/>
</dbReference>
<dbReference type="Gene3D" id="1.10.10.10">
    <property type="entry name" value="Winged helix-like DNA-binding domain superfamily/Winged helix DNA-binding domain"/>
    <property type="match status" value="1"/>
</dbReference>
<dbReference type="InterPro" id="IPR011990">
    <property type="entry name" value="TPR-like_helical_dom_sf"/>
</dbReference>
<proteinExistence type="predicted"/>
<accession>A0A1M6MIS0</accession>
<dbReference type="PROSITE" id="PS50005">
    <property type="entry name" value="TPR"/>
    <property type="match status" value="1"/>
</dbReference>
<dbReference type="Pfam" id="PF13191">
    <property type="entry name" value="AAA_16"/>
    <property type="match status" value="1"/>
</dbReference>
<dbReference type="EMBL" id="FRAJ01000004">
    <property type="protein sequence ID" value="SHJ83173.1"/>
    <property type="molecule type" value="Genomic_DNA"/>
</dbReference>
<sequence>MSQILVNVFNTPYAVIDSKKVNFPFMKAEALFYYLIVKKQATRDELVFLFWSDSDEKTAKKNLRNAMYKIRKAFEKDIIISPKKSIVMLNPEINIKSDYEEFLRGNVNFYSGEFLQGFYVKNAPNFDEWLFEMREYLKNIFISKLNQNLEVALSKKDFVKAEKYAKFLIKEDEYDERTYRILMDIYIKQGLYNKAIDLYQRLRKTLKIDLDIEPDIKTKKLYNSVLLLKNAKDTENNLEEKDFFYGRKRELKELKSNFFNFINGRDYNSILIRGEAGIGKTKLKDKFIEYIGTSCDNIYILHANCYQVEKNYFLKPWNEIFLKLSNIIERDNINIPNSWKKIISYIFPEFNKKVSDDENPIEQLDTLKFNVIEEAIQGLIRKISELKKIILVFEDLQWMDNLSLTLLSAIILRNSNIMLIGTCREGCDKDVEKCITVLNNYNKIKVLKIKRFNEAEVEDFINKYIPEIELTKEIKEKIYRETEGNTFFLVEFLNMIKQNGTLSTTLSSKMKDIMRSKFLDISDEGKKILYIACIFFDKVDLDIIKSLLNKDEIEIIDIIEELQNKYILKEVNDEKISYKFTHQKIREFIYNNLSKAKKRMLHKKVARLLESSLKQDKRDVIIYPNIIYHYLNSQDYLSALKYTIKYLDVYFDFEHELFPILEDKKVIYDDSLSINKEQILKYFKSTEELLKKVKKNNIIDRQIEMLEISYLHIKGRYLIREGEYDRGIRYIDNMIDMALKIKSYAYSLKGYRQKIYYCIQVHETNMMKEYIDKALEIAYKEKFKEDIAILLRLKGLNKIMLERYSEAEEILIKSINIFKSINDSKGKYSLNIAACYNYIGEIRRHNMKFSEALTFYNKAMQLCEENNIVRGLYIFNTNAGQAAFEMGDYILAKDYLERALDFYKELGSIWGRAIAEGYMALLQSKAGNYKSSLRHLKNADYYAQKLKSPYEIGIIYRVKAEIKKNMQTNKELNDEFKDYLTLTIEQYCKKGINFLKEVKESYEIEILKALKK</sequence>
<protein>
    <submittedName>
        <fullName evidence="5">Pentatricopeptide repeat domain-containing protein (PPR motif)</fullName>
    </submittedName>
</protein>
<dbReference type="InterPro" id="IPR036388">
    <property type="entry name" value="WH-like_DNA-bd_sf"/>
</dbReference>
<feature type="repeat" description="TPR" evidence="3">
    <location>
        <begin position="833"/>
        <end position="866"/>
    </location>
</feature>
<dbReference type="Gene3D" id="3.40.50.300">
    <property type="entry name" value="P-loop containing nucleotide triphosphate hydrolases"/>
    <property type="match status" value="1"/>
</dbReference>
<keyword evidence="2" id="KW-0067">ATP-binding</keyword>
<dbReference type="InterPro" id="IPR019734">
    <property type="entry name" value="TPR_rpt"/>
</dbReference>
<evidence type="ECO:0000256" key="2">
    <source>
        <dbReference type="ARBA" id="ARBA00022840"/>
    </source>
</evidence>
<dbReference type="InterPro" id="IPR027417">
    <property type="entry name" value="P-loop_NTPase"/>
</dbReference>
<dbReference type="Gene3D" id="1.25.40.10">
    <property type="entry name" value="Tetratricopeptide repeat domain"/>
    <property type="match status" value="2"/>
</dbReference>
<organism evidence="5 6">
    <name type="scientific">Caminicella sporogenes DSM 14501</name>
    <dbReference type="NCBI Taxonomy" id="1121266"/>
    <lineage>
        <taxon>Bacteria</taxon>
        <taxon>Bacillati</taxon>
        <taxon>Bacillota</taxon>
        <taxon>Clostridia</taxon>
        <taxon>Peptostreptococcales</taxon>
        <taxon>Caminicellaceae</taxon>
        <taxon>Caminicella</taxon>
    </lineage>
</organism>
<evidence type="ECO:0000313" key="6">
    <source>
        <dbReference type="Proteomes" id="UP000184082"/>
    </source>
</evidence>
<dbReference type="PANTHER" id="PTHR16305:SF28">
    <property type="entry name" value="GUANYLATE CYCLASE DOMAIN-CONTAINING PROTEIN"/>
    <property type="match status" value="1"/>
</dbReference>
<dbReference type="AlphaFoldDB" id="A0A1M6MIS0"/>
<dbReference type="GO" id="GO:0004016">
    <property type="term" value="F:adenylate cyclase activity"/>
    <property type="evidence" value="ECO:0007669"/>
    <property type="project" value="TreeGrafter"/>
</dbReference>
<dbReference type="InterPro" id="IPR041664">
    <property type="entry name" value="AAA_16"/>
</dbReference>
<feature type="domain" description="Bacterial transcriptional activator" evidence="4">
    <location>
        <begin position="97"/>
        <end position="226"/>
    </location>
</feature>
<dbReference type="InterPro" id="IPR005158">
    <property type="entry name" value="BTAD"/>
</dbReference>